<comment type="caution">
    <text evidence="1">The sequence shown here is derived from an EMBL/GenBank/DDBJ whole genome shotgun (WGS) entry which is preliminary data.</text>
</comment>
<feature type="non-terminal residue" evidence="1">
    <location>
        <position position="1"/>
    </location>
</feature>
<dbReference type="Proteomes" id="UP000265520">
    <property type="component" value="Unassembled WGS sequence"/>
</dbReference>
<protein>
    <submittedName>
        <fullName evidence="1">Uncharacterized protein</fullName>
    </submittedName>
</protein>
<evidence type="ECO:0000313" key="2">
    <source>
        <dbReference type="Proteomes" id="UP000265520"/>
    </source>
</evidence>
<name>A0A392SZ53_9FABA</name>
<reference evidence="1 2" key="1">
    <citation type="journal article" date="2018" name="Front. Plant Sci.">
        <title>Red Clover (Trifolium pratense) and Zigzag Clover (T. medium) - A Picture of Genomic Similarities and Differences.</title>
        <authorList>
            <person name="Dluhosova J."/>
            <person name="Istvanek J."/>
            <person name="Nedelnik J."/>
            <person name="Repkova J."/>
        </authorList>
    </citation>
    <scope>NUCLEOTIDE SEQUENCE [LARGE SCALE GENOMIC DNA]</scope>
    <source>
        <strain evidence="2">cv. 10/8</strain>
        <tissue evidence="1">Leaf</tissue>
    </source>
</reference>
<keyword evidence="2" id="KW-1185">Reference proteome</keyword>
<sequence>KFWSGSLARLRLASSSDMGPESFQVFGEKWRPSRPAMLHLAWGGSSLSPGGQNSRPATQAQIWGSASILALASPHIQLIDP</sequence>
<organism evidence="1 2">
    <name type="scientific">Trifolium medium</name>
    <dbReference type="NCBI Taxonomy" id="97028"/>
    <lineage>
        <taxon>Eukaryota</taxon>
        <taxon>Viridiplantae</taxon>
        <taxon>Streptophyta</taxon>
        <taxon>Embryophyta</taxon>
        <taxon>Tracheophyta</taxon>
        <taxon>Spermatophyta</taxon>
        <taxon>Magnoliopsida</taxon>
        <taxon>eudicotyledons</taxon>
        <taxon>Gunneridae</taxon>
        <taxon>Pentapetalae</taxon>
        <taxon>rosids</taxon>
        <taxon>fabids</taxon>
        <taxon>Fabales</taxon>
        <taxon>Fabaceae</taxon>
        <taxon>Papilionoideae</taxon>
        <taxon>50 kb inversion clade</taxon>
        <taxon>NPAAA clade</taxon>
        <taxon>Hologalegina</taxon>
        <taxon>IRL clade</taxon>
        <taxon>Trifolieae</taxon>
        <taxon>Trifolium</taxon>
    </lineage>
</organism>
<accession>A0A392SZ53</accession>
<evidence type="ECO:0000313" key="1">
    <source>
        <dbReference type="EMBL" id="MCI53345.1"/>
    </source>
</evidence>
<dbReference type="EMBL" id="LXQA010461856">
    <property type="protein sequence ID" value="MCI53345.1"/>
    <property type="molecule type" value="Genomic_DNA"/>
</dbReference>
<dbReference type="AlphaFoldDB" id="A0A392SZ53"/>
<proteinExistence type="predicted"/>